<feature type="domain" description="FHA" evidence="2">
    <location>
        <begin position="99"/>
        <end position="152"/>
    </location>
</feature>
<dbReference type="Gene3D" id="2.60.200.20">
    <property type="match status" value="1"/>
</dbReference>
<dbReference type="PROSITE" id="PS50889">
    <property type="entry name" value="S4"/>
    <property type="match status" value="1"/>
</dbReference>
<dbReference type="EMBL" id="AP018174">
    <property type="protein sequence ID" value="BAY16210.1"/>
    <property type="molecule type" value="Genomic_DNA"/>
</dbReference>
<keyword evidence="4" id="KW-1185">Reference proteome</keyword>
<proteinExistence type="predicted"/>
<dbReference type="PROSITE" id="PS50006">
    <property type="entry name" value="FHA_DOMAIN"/>
    <property type="match status" value="1"/>
</dbReference>
<dbReference type="InterPro" id="IPR008984">
    <property type="entry name" value="SMAD_FHA_dom_sf"/>
</dbReference>
<protein>
    <submittedName>
        <fullName evidence="3">FHA domain-containing protein</fullName>
    </submittedName>
</protein>
<evidence type="ECO:0000256" key="1">
    <source>
        <dbReference type="PROSITE-ProRule" id="PRU00182"/>
    </source>
</evidence>
<keyword evidence="1" id="KW-0694">RNA-binding</keyword>
<dbReference type="GO" id="GO:0003723">
    <property type="term" value="F:RNA binding"/>
    <property type="evidence" value="ECO:0007669"/>
    <property type="project" value="UniProtKB-KW"/>
</dbReference>
<dbReference type="CDD" id="cd00060">
    <property type="entry name" value="FHA"/>
    <property type="match status" value="1"/>
</dbReference>
<dbReference type="Proteomes" id="UP000218287">
    <property type="component" value="Chromosome"/>
</dbReference>
<evidence type="ECO:0000313" key="3">
    <source>
        <dbReference type="EMBL" id="BAY16210.1"/>
    </source>
</evidence>
<reference evidence="3 4" key="1">
    <citation type="submission" date="2017-06" db="EMBL/GenBank/DDBJ databases">
        <title>Genome sequencing of cyanobaciteial culture collection at National Institute for Environmental Studies (NIES).</title>
        <authorList>
            <person name="Hirose Y."/>
            <person name="Shimura Y."/>
            <person name="Fujisawa T."/>
            <person name="Nakamura Y."/>
            <person name="Kawachi M."/>
        </authorList>
    </citation>
    <scope>NUCLEOTIDE SEQUENCE [LARGE SCALE GENOMIC DNA]</scope>
    <source>
        <strain evidence="3 4">NIES-21</strain>
    </source>
</reference>
<dbReference type="AlphaFoldDB" id="A0A1Z4GFB6"/>
<dbReference type="SUPFAM" id="SSF49879">
    <property type="entry name" value="SMAD/FHA domain"/>
    <property type="match status" value="1"/>
</dbReference>
<accession>A0A1Z4GFB6</accession>
<sequence>MINISKSYLFTLKNSAKIAEFQNKEIERKLSLYQVFVKLYEHHSGLLEDILQMEDLSLSGMTGLNSSYVQGVVNDGKVYLVTNLGDNQTQTLLQAQQIWTIGRDRHCGICIGDKYLSRRHAAIQYIDQDDEPGFYLVDFKSTNGSFVNGERVYQRIRLKEGDRVRIGNLTFNFFYNDNRRILPTVAMELLMQLSSRKGCNIDDTLSYVAPEKYLPEITDKAVPFTKNFDLNPPNSHDGFSTEQKSDILDRFFNQITPSPI</sequence>
<dbReference type="Pfam" id="PF00498">
    <property type="entry name" value="FHA"/>
    <property type="match status" value="1"/>
</dbReference>
<name>A0A1Z4GFB6_9CYAN</name>
<dbReference type="PANTHER" id="PTHR23308">
    <property type="entry name" value="NUCLEAR INHIBITOR OF PROTEIN PHOSPHATASE-1"/>
    <property type="match status" value="1"/>
</dbReference>
<organism evidence="3 4">
    <name type="scientific">Anabaenopsis circularis NIES-21</name>
    <dbReference type="NCBI Taxonomy" id="1085406"/>
    <lineage>
        <taxon>Bacteria</taxon>
        <taxon>Bacillati</taxon>
        <taxon>Cyanobacteriota</taxon>
        <taxon>Cyanophyceae</taxon>
        <taxon>Nostocales</taxon>
        <taxon>Nodulariaceae</taxon>
        <taxon>Anabaenopsis</taxon>
    </lineage>
</organism>
<evidence type="ECO:0000259" key="2">
    <source>
        <dbReference type="PROSITE" id="PS50006"/>
    </source>
</evidence>
<evidence type="ECO:0000313" key="4">
    <source>
        <dbReference type="Proteomes" id="UP000218287"/>
    </source>
</evidence>
<gene>
    <name evidence="3" type="ORF">NIES21_20330</name>
</gene>
<dbReference type="InterPro" id="IPR050923">
    <property type="entry name" value="Cell_Proc_Reg/RNA_Proc"/>
</dbReference>
<dbReference type="OrthoDB" id="9816434at2"/>
<dbReference type="SMART" id="SM00240">
    <property type="entry name" value="FHA"/>
    <property type="match status" value="1"/>
</dbReference>
<dbReference type="InterPro" id="IPR000253">
    <property type="entry name" value="FHA_dom"/>
</dbReference>